<evidence type="ECO:0000313" key="2">
    <source>
        <dbReference type="EnsemblPlants" id="cds.evm.model.07.1491"/>
    </source>
</evidence>
<dbReference type="Gramene" id="evm.model.07.1491">
    <property type="protein sequence ID" value="cds.evm.model.07.1491"/>
    <property type="gene ID" value="evm.TU.07.1491"/>
</dbReference>
<feature type="compositionally biased region" description="Basic and acidic residues" evidence="1">
    <location>
        <begin position="119"/>
        <end position="132"/>
    </location>
</feature>
<dbReference type="EnsemblPlants" id="evm.model.07.1491">
    <property type="protein sequence ID" value="cds.evm.model.07.1491"/>
    <property type="gene ID" value="evm.TU.07.1491"/>
</dbReference>
<name>A0A803Q2U1_CANSA</name>
<reference evidence="2" key="2">
    <citation type="submission" date="2021-03" db="UniProtKB">
        <authorList>
            <consortium name="EnsemblPlants"/>
        </authorList>
    </citation>
    <scope>IDENTIFICATION</scope>
</reference>
<sequence length="138" mass="15760">MQYEGASAAARAACGRRGGARLKYHKMMIFEMKKGRPATVLGEDAERKWRGRERRKQKKMGERVKVDQKIRESINNSVQNSDEETSALAEIHKDEVKKNKAEVGQEILAHKKRARAKTKVAEGFRGDRETLRSKLLSH</sequence>
<proteinExistence type="predicted"/>
<protein>
    <submittedName>
        <fullName evidence="2">Uncharacterized protein</fullName>
    </submittedName>
</protein>
<reference evidence="2" key="1">
    <citation type="submission" date="2018-11" db="EMBL/GenBank/DDBJ databases">
        <authorList>
            <person name="Grassa J C."/>
        </authorList>
    </citation>
    <scope>NUCLEOTIDE SEQUENCE [LARGE SCALE GENOMIC DNA]</scope>
</reference>
<dbReference type="Proteomes" id="UP000596661">
    <property type="component" value="Chromosome 7"/>
</dbReference>
<evidence type="ECO:0000256" key="1">
    <source>
        <dbReference type="SAM" id="MobiDB-lite"/>
    </source>
</evidence>
<keyword evidence="3" id="KW-1185">Reference proteome</keyword>
<accession>A0A803Q2U1</accession>
<dbReference type="EMBL" id="UZAU01000669">
    <property type="status" value="NOT_ANNOTATED_CDS"/>
    <property type="molecule type" value="Genomic_DNA"/>
</dbReference>
<organism evidence="2 3">
    <name type="scientific">Cannabis sativa</name>
    <name type="common">Hemp</name>
    <name type="synonym">Marijuana</name>
    <dbReference type="NCBI Taxonomy" id="3483"/>
    <lineage>
        <taxon>Eukaryota</taxon>
        <taxon>Viridiplantae</taxon>
        <taxon>Streptophyta</taxon>
        <taxon>Embryophyta</taxon>
        <taxon>Tracheophyta</taxon>
        <taxon>Spermatophyta</taxon>
        <taxon>Magnoliopsida</taxon>
        <taxon>eudicotyledons</taxon>
        <taxon>Gunneridae</taxon>
        <taxon>Pentapetalae</taxon>
        <taxon>rosids</taxon>
        <taxon>fabids</taxon>
        <taxon>Rosales</taxon>
        <taxon>Cannabaceae</taxon>
        <taxon>Cannabis</taxon>
    </lineage>
</organism>
<dbReference type="AlphaFoldDB" id="A0A803Q2U1"/>
<evidence type="ECO:0000313" key="3">
    <source>
        <dbReference type="Proteomes" id="UP000596661"/>
    </source>
</evidence>
<feature type="region of interest" description="Disordered" evidence="1">
    <location>
        <begin position="118"/>
        <end position="138"/>
    </location>
</feature>